<gene>
    <name evidence="1" type="ORF">ACFOET_12835</name>
</gene>
<comment type="caution">
    <text evidence="1">The sequence shown here is derived from an EMBL/GenBank/DDBJ whole genome shotgun (WGS) entry which is preliminary data.</text>
</comment>
<organism evidence="1 2">
    <name type="scientific">Parapedobacter deserti</name>
    <dbReference type="NCBI Taxonomy" id="1912957"/>
    <lineage>
        <taxon>Bacteria</taxon>
        <taxon>Pseudomonadati</taxon>
        <taxon>Bacteroidota</taxon>
        <taxon>Sphingobacteriia</taxon>
        <taxon>Sphingobacteriales</taxon>
        <taxon>Sphingobacteriaceae</taxon>
        <taxon>Parapedobacter</taxon>
    </lineage>
</organism>
<dbReference type="Proteomes" id="UP001595526">
    <property type="component" value="Unassembled WGS sequence"/>
</dbReference>
<dbReference type="EMBL" id="JBHRTA010000038">
    <property type="protein sequence ID" value="MFC3198503.1"/>
    <property type="molecule type" value="Genomic_DNA"/>
</dbReference>
<accession>A0ABV7JQB2</accession>
<evidence type="ECO:0000313" key="2">
    <source>
        <dbReference type="Proteomes" id="UP001595526"/>
    </source>
</evidence>
<protein>
    <submittedName>
        <fullName evidence="1">DUF2891 domain-containing protein</fullName>
    </submittedName>
</protein>
<evidence type="ECO:0000313" key="1">
    <source>
        <dbReference type="EMBL" id="MFC3198503.1"/>
    </source>
</evidence>
<dbReference type="Pfam" id="PF11199">
    <property type="entry name" value="DUF2891"/>
    <property type="match status" value="1"/>
</dbReference>
<keyword evidence="2" id="KW-1185">Reference proteome</keyword>
<reference evidence="2" key="1">
    <citation type="journal article" date="2019" name="Int. J. Syst. Evol. Microbiol.">
        <title>The Global Catalogue of Microorganisms (GCM) 10K type strain sequencing project: providing services to taxonomists for standard genome sequencing and annotation.</title>
        <authorList>
            <consortium name="The Broad Institute Genomics Platform"/>
            <consortium name="The Broad Institute Genome Sequencing Center for Infectious Disease"/>
            <person name="Wu L."/>
            <person name="Ma J."/>
        </authorList>
    </citation>
    <scope>NUCLEOTIDE SEQUENCE [LARGE SCALE GENOMIC DNA]</scope>
    <source>
        <strain evidence="2">KCTC 52416</strain>
    </source>
</reference>
<proteinExistence type="predicted"/>
<sequence length="366" mass="41241">MRNLIFPLVVVLTCGVCKAQPGVHYQTIGDRFTLTLEGASHLAQLPLHCIQQPYPYKTGVVFVDSSLVRPPIDYHPAFYGCFDWHSSVHGHWMLIRLLKLFPDLPEAAEIKSTLSENLSAENIATEVKLFTALNKSFERTYGWAWLLQLQAELLSWDDPVGRKLSRNLQPMADLISQSYKEYLPKINYAIRVGEHSNLAFGLKLAYDYAAQVNDITLKEVIRSTALRFYASDTDCPISWEPGGADFLSPCLEEADLMWRILPPAEYRKWVKRFLPSLFKKSVTLETGTVSDRTDGKLVHLDGLNLSRAWCLYGIAKHAGRNEKVLFSLAKTHLEAALPHVASGDYMGEHWLASFAVYAITAQQLAP</sequence>
<dbReference type="RefSeq" id="WP_379023227.1">
    <property type="nucleotide sequence ID" value="NZ_JBHRTA010000038.1"/>
</dbReference>
<dbReference type="InterPro" id="IPR021365">
    <property type="entry name" value="DUF2891"/>
</dbReference>
<name>A0ABV7JQB2_9SPHI</name>